<accession>A0AA96WFI8</accession>
<dbReference type="PANTHER" id="PTHR21366">
    <property type="entry name" value="GLYOXALASE FAMILY PROTEIN"/>
    <property type="match status" value="1"/>
</dbReference>
<dbReference type="CDD" id="cd06587">
    <property type="entry name" value="VOC"/>
    <property type="match status" value="1"/>
</dbReference>
<dbReference type="InterPro" id="IPR004360">
    <property type="entry name" value="Glyas_Fos-R_dOase_dom"/>
</dbReference>
<dbReference type="Gene3D" id="3.10.180.10">
    <property type="entry name" value="2,3-Dihydroxybiphenyl 1,2-Dioxygenase, domain 1"/>
    <property type="match status" value="1"/>
</dbReference>
<reference evidence="3" key="1">
    <citation type="submission" date="2020-05" db="EMBL/GenBank/DDBJ databases">
        <authorList>
            <person name="Zhu T."/>
            <person name="Keshari N."/>
            <person name="Lu X."/>
        </authorList>
    </citation>
    <scope>NUCLEOTIDE SEQUENCE</scope>
    <source>
        <strain evidence="3">NK1-12</strain>
    </source>
</reference>
<dbReference type="InterPro" id="IPR037523">
    <property type="entry name" value="VOC_core"/>
</dbReference>
<dbReference type="InterPro" id="IPR018146">
    <property type="entry name" value="Glyoxalase_1_CS"/>
</dbReference>
<protein>
    <submittedName>
        <fullName evidence="3">VOC family protein</fullName>
    </submittedName>
</protein>
<dbReference type="RefSeq" id="WP_316429797.1">
    <property type="nucleotide sequence ID" value="NZ_CP053586.1"/>
</dbReference>
<dbReference type="GO" id="GO:0004462">
    <property type="term" value="F:lactoylglutathione lyase activity"/>
    <property type="evidence" value="ECO:0007669"/>
    <property type="project" value="InterPro"/>
</dbReference>
<dbReference type="SUPFAM" id="SSF54593">
    <property type="entry name" value="Glyoxalase/Bleomycin resistance protein/Dihydroxybiphenyl dioxygenase"/>
    <property type="match status" value="1"/>
</dbReference>
<sequence length="135" mass="15208">MFCITHYDHVGVRVTNREQAIAFYRKLGFEIEPEEDSPQFNAVGLINAEGVRINLIYNGETPPENRNVLMDISEKYPGYTHYAVIVDSLQKVLDWAAQEGIPITEGPLVIGGRRTVCFIRDPDGNVVEFDELLPA</sequence>
<gene>
    <name evidence="3" type="ORF">HJG54_15620</name>
</gene>
<dbReference type="PROSITE" id="PS00934">
    <property type="entry name" value="GLYOXALASE_I_1"/>
    <property type="match status" value="1"/>
</dbReference>
<organism evidence="3">
    <name type="scientific">Leptolyngbya sp. NK1-12</name>
    <dbReference type="NCBI Taxonomy" id="2547451"/>
    <lineage>
        <taxon>Bacteria</taxon>
        <taxon>Bacillati</taxon>
        <taxon>Cyanobacteriota</taxon>
        <taxon>Cyanophyceae</taxon>
        <taxon>Leptolyngbyales</taxon>
        <taxon>Leptolyngbyaceae</taxon>
        <taxon>Leptolyngbya group</taxon>
        <taxon>Leptolyngbya</taxon>
    </lineage>
</organism>
<evidence type="ECO:0000313" key="3">
    <source>
        <dbReference type="EMBL" id="WNZ24145.1"/>
    </source>
</evidence>
<keyword evidence="1" id="KW-0479">Metal-binding</keyword>
<evidence type="ECO:0000256" key="1">
    <source>
        <dbReference type="ARBA" id="ARBA00022723"/>
    </source>
</evidence>
<dbReference type="EMBL" id="CP053586">
    <property type="protein sequence ID" value="WNZ24145.1"/>
    <property type="molecule type" value="Genomic_DNA"/>
</dbReference>
<dbReference type="Pfam" id="PF00903">
    <property type="entry name" value="Glyoxalase"/>
    <property type="match status" value="1"/>
</dbReference>
<feature type="domain" description="VOC" evidence="2">
    <location>
        <begin position="6"/>
        <end position="132"/>
    </location>
</feature>
<dbReference type="GO" id="GO:0046872">
    <property type="term" value="F:metal ion binding"/>
    <property type="evidence" value="ECO:0007669"/>
    <property type="project" value="UniProtKB-KW"/>
</dbReference>
<name>A0AA96WFI8_9CYAN</name>
<evidence type="ECO:0000259" key="2">
    <source>
        <dbReference type="PROSITE" id="PS51819"/>
    </source>
</evidence>
<dbReference type="InterPro" id="IPR029068">
    <property type="entry name" value="Glyas_Bleomycin-R_OHBP_Dase"/>
</dbReference>
<proteinExistence type="predicted"/>
<dbReference type="InterPro" id="IPR050383">
    <property type="entry name" value="GlyoxalaseI/FosfomycinResist"/>
</dbReference>
<dbReference type="PROSITE" id="PS51819">
    <property type="entry name" value="VOC"/>
    <property type="match status" value="1"/>
</dbReference>
<dbReference type="AlphaFoldDB" id="A0AA96WFI8"/>